<dbReference type="InterPro" id="IPR050091">
    <property type="entry name" value="PKS_NRPS_Biosynth_Enz"/>
</dbReference>
<evidence type="ECO:0000256" key="2">
    <source>
        <dbReference type="ARBA" id="ARBA00022553"/>
    </source>
</evidence>
<dbReference type="Gene3D" id="3.10.129.110">
    <property type="entry name" value="Polyketide synthase dehydratase"/>
    <property type="match status" value="1"/>
</dbReference>
<dbReference type="InterPro" id="IPR032821">
    <property type="entry name" value="PKS_assoc"/>
</dbReference>
<dbReference type="InterPro" id="IPR036736">
    <property type="entry name" value="ACP-like_sf"/>
</dbReference>
<feature type="region of interest" description="C-terminal hotdog fold" evidence="5">
    <location>
        <begin position="1079"/>
        <end position="1237"/>
    </location>
</feature>
<dbReference type="InterPro" id="IPR014043">
    <property type="entry name" value="Acyl_transferase_dom"/>
</dbReference>
<dbReference type="Pfam" id="PF02801">
    <property type="entry name" value="Ketoacyl-synt_C"/>
    <property type="match status" value="1"/>
</dbReference>
<dbReference type="OrthoDB" id="329835at2759"/>
<protein>
    <submittedName>
        <fullName evidence="9">Polyketide synthase</fullName>
    </submittedName>
</protein>
<evidence type="ECO:0000256" key="1">
    <source>
        <dbReference type="ARBA" id="ARBA00022450"/>
    </source>
</evidence>
<dbReference type="GO" id="GO:1901336">
    <property type="term" value="P:lactone biosynthetic process"/>
    <property type="evidence" value="ECO:0007669"/>
    <property type="project" value="UniProtKB-ARBA"/>
</dbReference>
<dbReference type="InterPro" id="IPR057326">
    <property type="entry name" value="KR_dom"/>
</dbReference>
<dbReference type="PROSITE" id="PS00012">
    <property type="entry name" value="PHOSPHOPANTETHEINE"/>
    <property type="match status" value="1"/>
</dbReference>
<dbReference type="InterPro" id="IPR020807">
    <property type="entry name" value="PKS_DH"/>
</dbReference>
<dbReference type="Gene3D" id="3.40.47.10">
    <property type="match status" value="1"/>
</dbReference>
<dbReference type="SUPFAM" id="SSF51735">
    <property type="entry name" value="NAD(P)-binding Rossmann-fold domains"/>
    <property type="match status" value="2"/>
</dbReference>
<evidence type="ECO:0000259" key="7">
    <source>
        <dbReference type="PROSITE" id="PS52004"/>
    </source>
</evidence>
<dbReference type="Pfam" id="PF23297">
    <property type="entry name" value="ACP_SdgA_C"/>
    <property type="match status" value="1"/>
</dbReference>
<dbReference type="RefSeq" id="XP_033601280.1">
    <property type="nucleotide sequence ID" value="XM_033746806.1"/>
</dbReference>
<dbReference type="InterPro" id="IPR009081">
    <property type="entry name" value="PP-bd_ACP"/>
</dbReference>
<dbReference type="InterPro" id="IPR014030">
    <property type="entry name" value="Ketoacyl_synth_N"/>
</dbReference>
<dbReference type="CDD" id="cd05195">
    <property type="entry name" value="enoyl_red"/>
    <property type="match status" value="1"/>
</dbReference>
<dbReference type="InterPro" id="IPR049900">
    <property type="entry name" value="PKS_mFAS_DH"/>
</dbReference>
<dbReference type="Pfam" id="PF00698">
    <property type="entry name" value="Acyl_transf_1"/>
    <property type="match status" value="1"/>
</dbReference>
<keyword evidence="1" id="KW-0596">Phosphopantetheine</keyword>
<reference evidence="9" key="1">
    <citation type="journal article" date="2020" name="Stud. Mycol.">
        <title>101 Dothideomycetes genomes: a test case for predicting lifestyles and emergence of pathogens.</title>
        <authorList>
            <person name="Haridas S."/>
            <person name="Albert R."/>
            <person name="Binder M."/>
            <person name="Bloem J."/>
            <person name="Labutti K."/>
            <person name="Salamov A."/>
            <person name="Andreopoulos B."/>
            <person name="Baker S."/>
            <person name="Barry K."/>
            <person name="Bills G."/>
            <person name="Bluhm B."/>
            <person name="Cannon C."/>
            <person name="Castanera R."/>
            <person name="Culley D."/>
            <person name="Daum C."/>
            <person name="Ezra D."/>
            <person name="Gonzalez J."/>
            <person name="Henrissat B."/>
            <person name="Kuo A."/>
            <person name="Liang C."/>
            <person name="Lipzen A."/>
            <person name="Lutzoni F."/>
            <person name="Magnuson J."/>
            <person name="Mondo S."/>
            <person name="Nolan M."/>
            <person name="Ohm R."/>
            <person name="Pangilinan J."/>
            <person name="Park H.-J."/>
            <person name="Ramirez L."/>
            <person name="Alfaro M."/>
            <person name="Sun H."/>
            <person name="Tritt A."/>
            <person name="Yoshinaga Y."/>
            <person name="Zwiers L.-H."/>
            <person name="Turgeon B."/>
            <person name="Goodwin S."/>
            <person name="Spatafora J."/>
            <person name="Crous P."/>
            <person name="Grigoriev I."/>
        </authorList>
    </citation>
    <scope>NUCLEOTIDE SEQUENCE</scope>
    <source>
        <strain evidence="9">CBS 121739</strain>
    </source>
</reference>
<dbReference type="InterPro" id="IPR006162">
    <property type="entry name" value="Ppantetheine_attach_site"/>
</dbReference>
<dbReference type="Pfam" id="PF14765">
    <property type="entry name" value="PS-DH"/>
    <property type="match status" value="1"/>
</dbReference>
<dbReference type="SUPFAM" id="SSF50129">
    <property type="entry name" value="GroES-like"/>
    <property type="match status" value="1"/>
</dbReference>
<keyword evidence="2" id="KW-0597">Phosphoprotein</keyword>
<dbReference type="InterPro" id="IPR011032">
    <property type="entry name" value="GroES-like_sf"/>
</dbReference>
<dbReference type="GO" id="GO:0031177">
    <property type="term" value="F:phosphopantetheine binding"/>
    <property type="evidence" value="ECO:0007669"/>
    <property type="project" value="InterPro"/>
</dbReference>
<feature type="domain" description="Carrier" evidence="6">
    <location>
        <begin position="2119"/>
        <end position="2196"/>
    </location>
</feature>
<dbReference type="CDD" id="cd00833">
    <property type="entry name" value="PKS"/>
    <property type="match status" value="1"/>
</dbReference>
<dbReference type="EMBL" id="ML996570">
    <property type="protein sequence ID" value="KAF2758829.1"/>
    <property type="molecule type" value="Genomic_DNA"/>
</dbReference>
<dbReference type="InterPro" id="IPR016039">
    <property type="entry name" value="Thiolase-like"/>
</dbReference>
<dbReference type="SMART" id="SM00823">
    <property type="entry name" value="PKS_PP"/>
    <property type="match status" value="1"/>
</dbReference>
<dbReference type="InterPro" id="IPR020841">
    <property type="entry name" value="PKS_Beta-ketoAc_synthase_dom"/>
</dbReference>
<dbReference type="GO" id="GO:0044550">
    <property type="term" value="P:secondary metabolite biosynthetic process"/>
    <property type="evidence" value="ECO:0007669"/>
    <property type="project" value="TreeGrafter"/>
</dbReference>
<dbReference type="SUPFAM" id="SSF52151">
    <property type="entry name" value="FabD/lysophospholipase-like"/>
    <property type="match status" value="1"/>
</dbReference>
<organism evidence="9 10">
    <name type="scientific">Pseudovirgaria hyperparasitica</name>
    <dbReference type="NCBI Taxonomy" id="470096"/>
    <lineage>
        <taxon>Eukaryota</taxon>
        <taxon>Fungi</taxon>
        <taxon>Dikarya</taxon>
        <taxon>Ascomycota</taxon>
        <taxon>Pezizomycotina</taxon>
        <taxon>Dothideomycetes</taxon>
        <taxon>Dothideomycetes incertae sedis</taxon>
        <taxon>Acrospermales</taxon>
        <taxon>Acrospermaceae</taxon>
        <taxon>Pseudovirgaria</taxon>
    </lineage>
</organism>
<name>A0A6A6W9J2_9PEZI</name>
<evidence type="ECO:0000256" key="5">
    <source>
        <dbReference type="PROSITE-ProRule" id="PRU01363"/>
    </source>
</evidence>
<dbReference type="InterPro" id="IPR020843">
    <property type="entry name" value="ER"/>
</dbReference>
<dbReference type="Pfam" id="PF13602">
    <property type="entry name" value="ADH_zinc_N_2"/>
    <property type="match status" value="1"/>
</dbReference>
<feature type="domain" description="PKS/mFAS DH" evidence="8">
    <location>
        <begin position="916"/>
        <end position="1237"/>
    </location>
</feature>
<dbReference type="PROSITE" id="PS50075">
    <property type="entry name" value="CARRIER"/>
    <property type="match status" value="1"/>
</dbReference>
<dbReference type="GO" id="GO:0006633">
    <property type="term" value="P:fatty acid biosynthetic process"/>
    <property type="evidence" value="ECO:0007669"/>
    <property type="project" value="TreeGrafter"/>
</dbReference>
<evidence type="ECO:0000256" key="3">
    <source>
        <dbReference type="ARBA" id="ARBA00022679"/>
    </source>
</evidence>
<dbReference type="SUPFAM" id="SSF53901">
    <property type="entry name" value="Thiolase-like"/>
    <property type="match status" value="1"/>
</dbReference>
<evidence type="ECO:0000313" key="9">
    <source>
        <dbReference type="EMBL" id="KAF2758829.1"/>
    </source>
</evidence>
<dbReference type="InterPro" id="IPR020806">
    <property type="entry name" value="PKS_PP-bd"/>
</dbReference>
<dbReference type="InterPro" id="IPR016036">
    <property type="entry name" value="Malonyl_transacylase_ACP-bd"/>
</dbReference>
<dbReference type="InterPro" id="IPR036291">
    <property type="entry name" value="NAD(P)-bd_dom_sf"/>
</dbReference>
<keyword evidence="10" id="KW-1185">Reference proteome</keyword>
<dbReference type="SUPFAM" id="SSF47336">
    <property type="entry name" value="ACP-like"/>
    <property type="match status" value="1"/>
</dbReference>
<dbReference type="SUPFAM" id="SSF55048">
    <property type="entry name" value="Probable ACP-binding domain of malonyl-CoA ACP transacylase"/>
    <property type="match status" value="1"/>
</dbReference>
<dbReference type="Gene3D" id="3.90.180.10">
    <property type="entry name" value="Medium-chain alcohol dehydrogenases, catalytic domain"/>
    <property type="match status" value="1"/>
</dbReference>
<feature type="region of interest" description="N-terminal hotdog fold" evidence="5">
    <location>
        <begin position="916"/>
        <end position="1051"/>
    </location>
</feature>
<sequence>MATKIAVIGYACRLPGQVSTPEDLWELCTRGRSGWSEIPKDRMSVDAFHHPNPSKAGAFNPKGGYFLKPEDYERFDASFFNLTPAEAISLDPQQRLLLECTFEALESAGIPREQIAGRDVGVYIGGNFSDYELRNVRDLETSPMHQATGCAPAMQSNRISYFFDLRGPSLTIDTACSGSLVALHHAVRSIQSGETTEAIVGGSRMNLLPDYFVTMSMSQLFNDTGKTFAFDERANSGFARGEGAGVVLLKPLDAAIRDRDPIRAVICGTGANQDGRTQGITNPNGDAQRDLIKRVYQEAGLDPKLVGFAEMHGTGTKVGDPIEARSVHEALAIHRSPQDPLYIGSAKSNVGHLEGASGIVSLIKAAMMLDKELVLPNTNFRKANPAIPMQDWNMKVLTSTRPWPRGKKYVSISNYGFGGANAHAVLERPPLDRNDKPQVDADSIPDPRTKLFTISANDKESLQARVKDLGVYFEQRPEVFEKMHASNVAYTLGSKRSHLAYRLAVSANSLDELGMKLAQVRLTSSKVLKQPVIGFVFTGQGAQWAQMGVGLMNIYPAYSAAITRADRYLKQIGADFSLIEELQKSPQSSRINSPDLSQPACTAVQIGLVDLFKSWGICPSTVVGHSSGEIGAAYAAGAYSADDAMAMAYQRGMMTLKLKKMFPSLKGGMIAIGASAQKTKAYIDKIKKAYLTIACINSPTSVTVSGDATAISQLHDLLDEDSVFNRILKIDVAYHSEHMARVSEQYLAAIADRVPANSLTAKFYSSVHGREVEASELGPEYWVRNLVSTVLFPNALIPMCTGDSKPDILIEMGPHSALKGPIKDTLKSLGPSSVKIEYSASVLRNTSAVESVQDAAGAAYVKGAVLDMYAINFPSTGAKYNSLLTDLPRYPWQRSTSYWHESRIPDKHKSRSGKRNDVLGVLANYSNDLEPTWRNIIRLDDVPWLRHHKMQGMPVFPMAGYLSMAVEAAQQRADDRKVAFDTFELREVVVGSALIFQDGVDTEVTITLRPFSDASRGQSDTWDEFKICSYESKRGWAQHCRGLVRVNDSEKHKDRTVAVDASMHEAAARSQFDHAAALATKPVDEDAMYARIDAVGAGYGSTFQGLRQCYTGAHHSRGNIFVRDTRSIMPKEHEPTLIIHPSLLDIFLHLTWPILGAAGDNFETLYMPTVVQSVKIGRDVVHIPGEYLSVWCAGDPDLSNPKPTTFEICAARAGDLGNPVIKFDGFVMTPIRDSGAADKSLVRKLCYKLVEQPFIAPIPISQKSEMNGQHHNGINGHVYSNGHANSVNGNISDDELADSGIGTPIEQPNILILQIGENDKLAEDLAGAINFSTGSRPPIRTVGKTYCSNKRLVILETATKSLRTIEQAEFDSLKQALLTAKDVLWVYSRDFPESSMSVGMLRSIRSENSHRIAILGVEDIELKSNWPSRSIMRTLDALWFAEYEKPVEDLEFVAKDGALFVQRVEEDNLMNQFVSNENGATILEKQSFEQADRRLKMQIGSYGALDSIHWVDDIPVALGDGDVEIEVKASGVNFKDIVVCMGQLSQPYIGVECSGIISAVGKNVTSVRIGQRVMAQVEGAYSTYARCPATSVHPIHEGMTFEQAATIPVVFCTAYYALFDLGRLQRGEKVLIHAGAGGVGQSAIMLAKMVGADIYTTVGSRDKKKFLMDQYNLPEDRIFYSRDTSFATDIRRATGGYGVDVVLNSLAGDILHDTWGLLAPFGRFCEIGKADITRNSRLDMMKFEYNCSFNSIDLTKVASYKPQLMQRLLADVCGLMSKGIISPISPVKIYSICETELAFRALQSGKAMGKLVVVPHPTDTILASKRKVGDNILHADATYVIIGGTGGLGRSLAKWMSSKGARNIVLTSRSATINARIQALMDDLEPSGTRILVQKCDVADKASLENLIFTGLGSLPPIRGVVHGAMVLRDTLYEQMSLADFHAVTTCKVDGALNLASILSSSPLDFFIALSSIAGVIGNRGQAAYAAANVFLDSFMAHRRAQGLPGVSIDLTAVSNVGYLADGSAARREEVLKNIGGSTIDKAEVLAIFSAAVTGEITRTCAGQCITGLATNDSTSFWLEDNKFKSLREAVQQTSGSAGSSGVAVALCKVLRTSASKDDAKQAFYSALAAKLGAVLVVPEDAIEPTHTLKSLGLDSLVAIEIRNWIGRETEVNVQVLELLTSGSIMSLVELVLKKMGI</sequence>
<dbReference type="FunFam" id="3.40.50.720:FF:000209">
    <property type="entry name" value="Polyketide synthase Pks12"/>
    <property type="match status" value="1"/>
</dbReference>
<feature type="domain" description="Ketosynthase family 3 (KS3)" evidence="7">
    <location>
        <begin position="2"/>
        <end position="428"/>
    </location>
</feature>
<evidence type="ECO:0000256" key="4">
    <source>
        <dbReference type="ARBA" id="ARBA00023268"/>
    </source>
</evidence>
<accession>A0A6A6W9J2</accession>
<dbReference type="GeneID" id="54487860"/>
<dbReference type="SMART" id="SM00827">
    <property type="entry name" value="PKS_AT"/>
    <property type="match status" value="1"/>
</dbReference>
<dbReference type="Gene3D" id="1.10.1200.10">
    <property type="entry name" value="ACP-like"/>
    <property type="match status" value="1"/>
</dbReference>
<dbReference type="InterPro" id="IPR049551">
    <property type="entry name" value="PKS_DH_C"/>
</dbReference>
<dbReference type="InterPro" id="IPR049552">
    <property type="entry name" value="PKS_DH_N"/>
</dbReference>
<dbReference type="Pfam" id="PF08240">
    <property type="entry name" value="ADH_N"/>
    <property type="match status" value="1"/>
</dbReference>
<dbReference type="SMART" id="SM00826">
    <property type="entry name" value="PKS_DH"/>
    <property type="match status" value="1"/>
</dbReference>
<keyword evidence="3" id="KW-0808">Transferase</keyword>
<dbReference type="SMART" id="SM00829">
    <property type="entry name" value="PKS_ER"/>
    <property type="match status" value="1"/>
</dbReference>
<dbReference type="PANTHER" id="PTHR43775">
    <property type="entry name" value="FATTY ACID SYNTHASE"/>
    <property type="match status" value="1"/>
</dbReference>
<feature type="active site" description="Proton acceptor; for dehydratase activity" evidence="5">
    <location>
        <position position="948"/>
    </location>
</feature>
<dbReference type="Pfam" id="PF00109">
    <property type="entry name" value="ketoacyl-synt"/>
    <property type="match status" value="1"/>
</dbReference>
<proteinExistence type="predicted"/>
<dbReference type="PANTHER" id="PTHR43775:SF13">
    <property type="entry name" value="POLYKETIDE SYNTHASE 1"/>
    <property type="match status" value="1"/>
</dbReference>
<evidence type="ECO:0000259" key="8">
    <source>
        <dbReference type="PROSITE" id="PS52019"/>
    </source>
</evidence>
<dbReference type="Pfam" id="PF16197">
    <property type="entry name" value="KAsynt_C_assoc"/>
    <property type="match status" value="1"/>
</dbReference>
<dbReference type="InterPro" id="IPR001227">
    <property type="entry name" value="Ac_transferase_dom_sf"/>
</dbReference>
<dbReference type="Gene3D" id="3.40.366.10">
    <property type="entry name" value="Malonyl-Coenzyme A Acyl Carrier Protein, domain 2"/>
    <property type="match status" value="1"/>
</dbReference>
<keyword evidence="4" id="KW-0511">Multifunctional enzyme</keyword>
<dbReference type="InterPro" id="IPR014031">
    <property type="entry name" value="Ketoacyl_synth_C"/>
</dbReference>
<dbReference type="Proteomes" id="UP000799437">
    <property type="component" value="Unassembled WGS sequence"/>
</dbReference>
<dbReference type="Pfam" id="PF08659">
    <property type="entry name" value="KR"/>
    <property type="match status" value="1"/>
</dbReference>
<dbReference type="InterPro" id="IPR016035">
    <property type="entry name" value="Acyl_Trfase/lysoPLipase"/>
</dbReference>
<dbReference type="GO" id="GO:0004312">
    <property type="term" value="F:fatty acid synthase activity"/>
    <property type="evidence" value="ECO:0007669"/>
    <property type="project" value="TreeGrafter"/>
</dbReference>
<dbReference type="InterPro" id="IPR042104">
    <property type="entry name" value="PKS_dehydratase_sf"/>
</dbReference>
<feature type="active site" description="Proton donor; for dehydratase activity" evidence="5">
    <location>
        <position position="1145"/>
    </location>
</feature>
<dbReference type="PROSITE" id="PS52004">
    <property type="entry name" value="KS3_2"/>
    <property type="match status" value="1"/>
</dbReference>
<dbReference type="Gene3D" id="3.40.50.720">
    <property type="entry name" value="NAD(P)-binding Rossmann-like Domain"/>
    <property type="match status" value="1"/>
</dbReference>
<dbReference type="InterPro" id="IPR013968">
    <property type="entry name" value="PKS_KR"/>
</dbReference>
<dbReference type="InterPro" id="IPR013154">
    <property type="entry name" value="ADH-like_N"/>
</dbReference>
<dbReference type="PROSITE" id="PS52019">
    <property type="entry name" value="PKS_MFAS_DH"/>
    <property type="match status" value="1"/>
</dbReference>
<evidence type="ECO:0000259" key="6">
    <source>
        <dbReference type="PROSITE" id="PS50075"/>
    </source>
</evidence>
<evidence type="ECO:0000313" key="10">
    <source>
        <dbReference type="Proteomes" id="UP000799437"/>
    </source>
</evidence>
<dbReference type="GO" id="GO:0016491">
    <property type="term" value="F:oxidoreductase activity"/>
    <property type="evidence" value="ECO:0007669"/>
    <property type="project" value="InterPro"/>
</dbReference>
<dbReference type="Pfam" id="PF21089">
    <property type="entry name" value="PKS_DH_N"/>
    <property type="match status" value="1"/>
</dbReference>
<dbReference type="SMART" id="SM00822">
    <property type="entry name" value="PKS_KR"/>
    <property type="match status" value="1"/>
</dbReference>
<gene>
    <name evidence="9" type="ORF">EJ05DRAFT_499265</name>
</gene>
<dbReference type="SMART" id="SM00825">
    <property type="entry name" value="PKS_KS"/>
    <property type="match status" value="1"/>
</dbReference>